<gene>
    <name evidence="1" type="primary">UTP25</name>
    <name evidence="1" type="ORF">H2198_003333</name>
</gene>
<reference evidence="1" key="1">
    <citation type="submission" date="2022-10" db="EMBL/GenBank/DDBJ databases">
        <title>Culturing micro-colonial fungi from biological soil crusts in the Mojave desert and describing Neophaeococcomyces mojavensis, and introducing the new genera and species Taxawa tesnikishii.</title>
        <authorList>
            <person name="Kurbessoian T."/>
            <person name="Stajich J.E."/>
        </authorList>
    </citation>
    <scope>NUCLEOTIDE SEQUENCE</scope>
    <source>
        <strain evidence="1">JES_112</strain>
    </source>
</reference>
<comment type="caution">
    <text evidence="1">The sequence shown here is derived from an EMBL/GenBank/DDBJ whole genome shotgun (WGS) entry which is preliminary data.</text>
</comment>
<proteinExistence type="predicted"/>
<evidence type="ECO:0000313" key="2">
    <source>
        <dbReference type="Proteomes" id="UP001172386"/>
    </source>
</evidence>
<accession>A0ACC3ABK3</accession>
<name>A0ACC3ABK3_9EURO</name>
<dbReference type="EMBL" id="JAPDRQ010000044">
    <property type="protein sequence ID" value="KAJ9659044.1"/>
    <property type="molecule type" value="Genomic_DNA"/>
</dbReference>
<dbReference type="Proteomes" id="UP001172386">
    <property type="component" value="Unassembled WGS sequence"/>
</dbReference>
<sequence length="735" mass="83036">MPPLHKRYRPHGASQKNVPKRRAQKNEQATGFTSSRTRDIEEGDRTIDEADESLEEHEQVSPSDEESASSGDEKVTAAQSYSTLLRSLNQKTATEERPAKRRKLKSETSTKQEDRNGNHGRNLKSTSQEQNDTEAADVVDFEEGGEQQEEQPDSDDEEFMLRDPFEQHYAGIEEADLAAAIERQVQAPTTEKNTVGRDIRKLVTSYTSAGISATSKKGIKDLKLKKRLAVTGSAVVKNIAPEEADVAHEIFAYRDILCGFRTHGNAASLRNIASLHALNHIFKTRDRVLKNNAKLSQDTAGEADYRDQGFTRPKVLILLPTKQSCVRYIESIVRLSEPDQQENKGRFLDTYSQPEDDTFENKSEDFRELFTGNHEEDFRMGLKFTRKTIKFFSGFYNSDIIFASPLGLMRTVTTGGGNANESDSKKKHDTDFLSSVEVVIVDHATALEQQNWSHMDYVLSQLNLLPQESHGCDFARVRHSYLNDQSKYLRQTIIFAAYLTPSIQSLASAHMHNIAGRVKYTPTYTGTMLELSPSIPLAITQTFLRFDSLSPQADSDTRFKFFTSTILPQLLRSSNKSNNQGTLLFVPAYLDFVRLRNHFSTAAETTSLSFGTISEYSSRGDVARARSHFLSGRHSVLLYTERAHHYFRYKLRGVRRLIFYGLPDNPLFWTELVEMLGNNAANDLGWAQNQRSKQGKGLVRALFSKWDVMKLERIVGTERVGRLVSDSQGDVFGFV</sequence>
<protein>
    <submittedName>
        <fullName evidence="1">rRNA-binding ribosome biosynthesis protein utp25</fullName>
    </submittedName>
</protein>
<evidence type="ECO:0000313" key="1">
    <source>
        <dbReference type="EMBL" id="KAJ9659044.1"/>
    </source>
</evidence>
<organism evidence="1 2">
    <name type="scientific">Neophaeococcomyces mojaviensis</name>
    <dbReference type="NCBI Taxonomy" id="3383035"/>
    <lineage>
        <taxon>Eukaryota</taxon>
        <taxon>Fungi</taxon>
        <taxon>Dikarya</taxon>
        <taxon>Ascomycota</taxon>
        <taxon>Pezizomycotina</taxon>
        <taxon>Eurotiomycetes</taxon>
        <taxon>Chaetothyriomycetidae</taxon>
        <taxon>Chaetothyriales</taxon>
        <taxon>Chaetothyriales incertae sedis</taxon>
        <taxon>Neophaeococcomyces</taxon>
    </lineage>
</organism>
<keyword evidence="2" id="KW-1185">Reference proteome</keyword>